<reference evidence="1 2" key="1">
    <citation type="submission" date="2018-09" db="EMBL/GenBank/DDBJ databases">
        <title>Production of Trimethoprim by Streptomyces sp. 3E-1.</title>
        <authorList>
            <person name="Kang H.J."/>
            <person name="Kim S.B."/>
        </authorList>
    </citation>
    <scope>NUCLEOTIDE SEQUENCE [LARGE SCALE GENOMIC DNA]</scope>
    <source>
        <strain evidence="1 2">3E-1</strain>
    </source>
</reference>
<evidence type="ECO:0000313" key="2">
    <source>
        <dbReference type="Proteomes" id="UP000265765"/>
    </source>
</evidence>
<accession>A0AAI8L3J0</accession>
<protein>
    <recommendedName>
        <fullName evidence="3">Mobile element transfer</fullName>
    </recommendedName>
</protein>
<gene>
    <name evidence="1" type="ORF">DWG14_05085</name>
</gene>
<dbReference type="AlphaFoldDB" id="A0AAI8L3J0"/>
<organism evidence="1 2">
    <name type="scientific">Streptomyces griseorubiginosus</name>
    <dbReference type="NCBI Taxonomy" id="67304"/>
    <lineage>
        <taxon>Bacteria</taxon>
        <taxon>Bacillati</taxon>
        <taxon>Actinomycetota</taxon>
        <taxon>Actinomycetes</taxon>
        <taxon>Kitasatosporales</taxon>
        <taxon>Streptomycetaceae</taxon>
        <taxon>Streptomyces</taxon>
    </lineage>
</organism>
<evidence type="ECO:0008006" key="3">
    <source>
        <dbReference type="Google" id="ProtNLM"/>
    </source>
</evidence>
<dbReference type="Pfam" id="PF05122">
    <property type="entry name" value="SpdB"/>
    <property type="match status" value="1"/>
</dbReference>
<dbReference type="InterPro" id="IPR007806">
    <property type="entry name" value="SpdB"/>
</dbReference>
<name>A0AAI8L3J0_9ACTN</name>
<dbReference type="RefSeq" id="WP_120052062.1">
    <property type="nucleotide sequence ID" value="NZ_CP032427.1"/>
</dbReference>
<proteinExistence type="predicted"/>
<evidence type="ECO:0000313" key="1">
    <source>
        <dbReference type="EMBL" id="AYC40812.1"/>
    </source>
</evidence>
<dbReference type="Proteomes" id="UP000265765">
    <property type="component" value="Chromosome"/>
</dbReference>
<dbReference type="EMBL" id="CP032427">
    <property type="protein sequence ID" value="AYC40812.1"/>
    <property type="molecule type" value="Genomic_DNA"/>
</dbReference>
<dbReference type="KEGG" id="sge:DWG14_05085"/>
<sequence>MGLYEIWSEMHRVGTTAIGGGPDRRTGEMKYVAACDAEDCGWSSAYDSYEAAMVAARGHRCPVR</sequence>
<dbReference type="GeneID" id="91283955"/>